<evidence type="ECO:0000256" key="6">
    <source>
        <dbReference type="ARBA" id="ARBA00022737"/>
    </source>
</evidence>
<keyword evidence="6" id="KW-0677">Repeat</keyword>
<dbReference type="CDD" id="cd00200">
    <property type="entry name" value="WD40"/>
    <property type="match status" value="1"/>
</dbReference>
<dbReference type="Gene3D" id="1.25.10.10">
    <property type="entry name" value="Leucine-rich Repeat Variant"/>
    <property type="match status" value="1"/>
</dbReference>
<evidence type="ECO:0000259" key="9">
    <source>
        <dbReference type="PROSITE" id="PS51394"/>
    </source>
</evidence>
<dbReference type="InterPro" id="IPR011989">
    <property type="entry name" value="ARM-like"/>
</dbReference>
<dbReference type="Proteomes" id="UP000612746">
    <property type="component" value="Unassembled WGS sequence"/>
</dbReference>
<evidence type="ECO:0000256" key="5">
    <source>
        <dbReference type="ARBA" id="ARBA00022574"/>
    </source>
</evidence>
<dbReference type="Pfam" id="PF08324">
    <property type="entry name" value="PUL"/>
    <property type="match status" value="1"/>
</dbReference>
<dbReference type="Pfam" id="PF00400">
    <property type="entry name" value="WD40"/>
    <property type="match status" value="6"/>
</dbReference>
<sequence>MSNTGNQYKLECSLHGHESDVRAVLPLSNDVVISAARDKTVRSWNRNKPNDFQEDRLYSGHTNYVNALAYLPPNEDHPNGLIVSSGAGKVIHVHDVDRPDEPVYTLIGHEKTVCSLAVTPSGDIISGSWDHTAIVWKNFQQAYVLRGHEEAVWSVLPVKEDVILTASADKTIKLWTNGKESRTFTGHTGVVRDLALVPGQGFVSCSADCTIRMWSFSGQTLLELVGHTNFVYSVAVLSTSEIISSGEDGTIRVWRDGDCVQTIQQPCLSVWCINALPNDDIVVGSSDGVVRIFTKATDRCADQETLKQFDDLVASHAIPSGQIGDIKKDDLPGEEALQVPGKKEGQVIMIRNGNTVEAHQWSTAAYEWQKVGEVVDAVGSDKKQTYKGKEYDYVFDIDISGDDQPGSMLKLPYNVTDNPYDTAQKFIWEHELSQGFLDQIANFITQNAKGVELGMSNTEYVDPYTGASRYTPGNRNASTSTSYSDPFTGIHHHLLNTKSVHMINMLGNRRICLQLDTHPKARCSQNSSTASLAALRQKLITTNGQLDSESALSPEQLEHVLSGVQFLQNPTASAHDQRNAIEAIAKMVTTWPVDLRFPGLDLLRLYALYQPAVLIASLADSDLEAFFRVWGNLNELSTAATPVNKTLETNYMLAVRTYVNLFGSDAGLEYIKSHQLSIYSLLLADGAWQSFKTKNFRLAIATLFLNFSVLATTSSLEEEGELLLVQNLIEYLKNESDEQNVYRAVVAIGTLVTQSSTSQEAAVAFDARVVLQAVSQQQKGQQISQAL</sequence>
<dbReference type="PANTHER" id="PTHR19849">
    <property type="entry name" value="PHOSPHOLIPASE A-2-ACTIVATING PROTEIN"/>
    <property type="match status" value="1"/>
</dbReference>
<dbReference type="PROSITE" id="PS50294">
    <property type="entry name" value="WD_REPEATS_REGION"/>
    <property type="match status" value="1"/>
</dbReference>
<keyword evidence="4" id="KW-0963">Cytoplasm</keyword>
<feature type="domain" description="PFU" evidence="9">
    <location>
        <begin position="360"/>
        <end position="458"/>
    </location>
</feature>
<feature type="repeat" description="WD" evidence="8">
    <location>
        <begin position="106"/>
        <end position="137"/>
    </location>
</feature>
<evidence type="ECO:0000256" key="8">
    <source>
        <dbReference type="PROSITE-ProRule" id="PRU00221"/>
    </source>
</evidence>
<dbReference type="GO" id="GO:0005634">
    <property type="term" value="C:nucleus"/>
    <property type="evidence" value="ECO:0007669"/>
    <property type="project" value="UniProtKB-SubCell"/>
</dbReference>
<name>A0A8H7UH10_9FUNG</name>
<dbReference type="InterPro" id="IPR015155">
    <property type="entry name" value="PFU"/>
</dbReference>
<dbReference type="SMART" id="SM00320">
    <property type="entry name" value="WD40"/>
    <property type="match status" value="7"/>
</dbReference>
<dbReference type="FunFam" id="2.130.10.10:FF:000175">
    <property type="entry name" value="Phospholipase A-2-activating protein"/>
    <property type="match status" value="1"/>
</dbReference>
<evidence type="ECO:0000256" key="7">
    <source>
        <dbReference type="ARBA" id="ARBA00023242"/>
    </source>
</evidence>
<comment type="caution">
    <text evidence="11">The sequence shown here is derived from an EMBL/GenBank/DDBJ whole genome shotgun (WGS) entry which is preliminary data.</text>
</comment>
<dbReference type="GO" id="GO:0043161">
    <property type="term" value="P:proteasome-mediated ubiquitin-dependent protein catabolic process"/>
    <property type="evidence" value="ECO:0007669"/>
    <property type="project" value="TreeGrafter"/>
</dbReference>
<dbReference type="PROSITE" id="PS51394">
    <property type="entry name" value="PFU"/>
    <property type="match status" value="1"/>
</dbReference>
<evidence type="ECO:0000313" key="12">
    <source>
        <dbReference type="Proteomes" id="UP000612746"/>
    </source>
</evidence>
<gene>
    <name evidence="11" type="ORF">INT44_006405</name>
</gene>
<organism evidence="11 12">
    <name type="scientific">Umbelopsis vinacea</name>
    <dbReference type="NCBI Taxonomy" id="44442"/>
    <lineage>
        <taxon>Eukaryota</taxon>
        <taxon>Fungi</taxon>
        <taxon>Fungi incertae sedis</taxon>
        <taxon>Mucoromycota</taxon>
        <taxon>Mucoromycotina</taxon>
        <taxon>Umbelopsidomycetes</taxon>
        <taxon>Umbelopsidales</taxon>
        <taxon>Umbelopsidaceae</taxon>
        <taxon>Umbelopsis</taxon>
    </lineage>
</organism>
<dbReference type="InterPro" id="IPR038122">
    <property type="entry name" value="PFU_sf"/>
</dbReference>
<dbReference type="PANTHER" id="PTHR19849:SF0">
    <property type="entry name" value="PHOSPHOLIPASE A-2-ACTIVATING PROTEIN"/>
    <property type="match status" value="1"/>
</dbReference>
<dbReference type="InterPro" id="IPR001680">
    <property type="entry name" value="WD40_rpt"/>
</dbReference>
<feature type="domain" description="PUL" evidence="10">
    <location>
        <begin position="516"/>
        <end position="787"/>
    </location>
</feature>
<dbReference type="PROSITE" id="PS51396">
    <property type="entry name" value="PUL"/>
    <property type="match status" value="1"/>
</dbReference>
<dbReference type="GO" id="GO:0005737">
    <property type="term" value="C:cytoplasm"/>
    <property type="evidence" value="ECO:0007669"/>
    <property type="project" value="UniProtKB-SubCell"/>
</dbReference>
<evidence type="ECO:0008006" key="13">
    <source>
        <dbReference type="Google" id="ProtNLM"/>
    </source>
</evidence>
<dbReference type="InterPro" id="IPR036322">
    <property type="entry name" value="WD40_repeat_dom_sf"/>
</dbReference>
<comment type="similarity">
    <text evidence="3">Belongs to the WD repeat PLAP family.</text>
</comment>
<feature type="repeat" description="WD" evidence="8">
    <location>
        <begin position="184"/>
        <end position="224"/>
    </location>
</feature>
<reference evidence="11" key="1">
    <citation type="submission" date="2020-12" db="EMBL/GenBank/DDBJ databases">
        <title>Metabolic potential, ecology and presence of endohyphal bacteria is reflected in genomic diversity of Mucoromycotina.</title>
        <authorList>
            <person name="Muszewska A."/>
            <person name="Okrasinska A."/>
            <person name="Steczkiewicz K."/>
            <person name="Drgas O."/>
            <person name="Orlowska M."/>
            <person name="Perlinska-Lenart U."/>
            <person name="Aleksandrzak-Piekarczyk T."/>
            <person name="Szatraj K."/>
            <person name="Zielenkiewicz U."/>
            <person name="Pilsyk S."/>
            <person name="Malc E."/>
            <person name="Mieczkowski P."/>
            <person name="Kruszewska J.S."/>
            <person name="Biernat P."/>
            <person name="Pawlowska J."/>
        </authorList>
    </citation>
    <scope>NUCLEOTIDE SEQUENCE</scope>
    <source>
        <strain evidence="11">WA0000051536</strain>
    </source>
</reference>
<dbReference type="AlphaFoldDB" id="A0A8H7UH10"/>
<dbReference type="GO" id="GO:0010992">
    <property type="term" value="P:ubiquitin recycling"/>
    <property type="evidence" value="ECO:0007669"/>
    <property type="project" value="TreeGrafter"/>
</dbReference>
<dbReference type="Pfam" id="PF09070">
    <property type="entry name" value="PFU"/>
    <property type="match status" value="1"/>
</dbReference>
<dbReference type="OrthoDB" id="10265988at2759"/>
<keyword evidence="12" id="KW-1185">Reference proteome</keyword>
<feature type="repeat" description="WD" evidence="8">
    <location>
        <begin position="224"/>
        <end position="254"/>
    </location>
</feature>
<evidence type="ECO:0000256" key="1">
    <source>
        <dbReference type="ARBA" id="ARBA00004123"/>
    </source>
</evidence>
<evidence type="ECO:0000256" key="4">
    <source>
        <dbReference type="ARBA" id="ARBA00022490"/>
    </source>
</evidence>
<evidence type="ECO:0000313" key="11">
    <source>
        <dbReference type="EMBL" id="KAG2179558.1"/>
    </source>
</evidence>
<dbReference type="EMBL" id="JAEPRA010000010">
    <property type="protein sequence ID" value="KAG2179558.1"/>
    <property type="molecule type" value="Genomic_DNA"/>
</dbReference>
<feature type="repeat" description="WD" evidence="8">
    <location>
        <begin position="14"/>
        <end position="45"/>
    </location>
</feature>
<feature type="repeat" description="WD" evidence="8">
    <location>
        <begin position="145"/>
        <end position="175"/>
    </location>
</feature>
<dbReference type="Gene3D" id="3.10.20.870">
    <property type="entry name" value="PFU (PLAA family ubiquitin binding), C-terminal domain"/>
    <property type="match status" value="1"/>
</dbReference>
<dbReference type="GO" id="GO:0043130">
    <property type="term" value="F:ubiquitin binding"/>
    <property type="evidence" value="ECO:0007669"/>
    <property type="project" value="TreeGrafter"/>
</dbReference>
<accession>A0A8H7UH10</accession>
<protein>
    <recommendedName>
        <fullName evidence="13">Phospholipase A-2-activating protein</fullName>
    </recommendedName>
</protein>
<dbReference type="SUPFAM" id="SSF50978">
    <property type="entry name" value="WD40 repeat-like"/>
    <property type="match status" value="1"/>
</dbReference>
<evidence type="ECO:0000256" key="3">
    <source>
        <dbReference type="ARBA" id="ARBA00008495"/>
    </source>
</evidence>
<dbReference type="InterPro" id="IPR015943">
    <property type="entry name" value="WD40/YVTN_repeat-like_dom_sf"/>
</dbReference>
<evidence type="ECO:0000256" key="2">
    <source>
        <dbReference type="ARBA" id="ARBA00004496"/>
    </source>
</evidence>
<evidence type="ECO:0000259" key="10">
    <source>
        <dbReference type="PROSITE" id="PS51396"/>
    </source>
</evidence>
<dbReference type="Gene3D" id="2.130.10.10">
    <property type="entry name" value="YVTN repeat-like/Quinoprotein amine dehydrogenase"/>
    <property type="match status" value="1"/>
</dbReference>
<proteinExistence type="inferred from homology"/>
<feature type="non-terminal residue" evidence="11">
    <location>
        <position position="1"/>
    </location>
</feature>
<dbReference type="PROSITE" id="PS50082">
    <property type="entry name" value="WD_REPEATS_2"/>
    <property type="match status" value="5"/>
</dbReference>
<keyword evidence="7" id="KW-0539">Nucleus</keyword>
<comment type="subcellular location">
    <subcellularLocation>
        <location evidence="2">Cytoplasm</location>
    </subcellularLocation>
    <subcellularLocation>
        <location evidence="1">Nucleus</location>
    </subcellularLocation>
</comment>
<keyword evidence="5 8" id="KW-0853">WD repeat</keyword>
<dbReference type="InterPro" id="IPR013535">
    <property type="entry name" value="PUL_dom"/>
</dbReference>